<dbReference type="NCBIfam" id="TIGR00621">
    <property type="entry name" value="ssb"/>
    <property type="match status" value="1"/>
</dbReference>
<dbReference type="EMBL" id="BMNA01000005">
    <property type="protein sequence ID" value="GGM06961.1"/>
    <property type="molecule type" value="Genomic_DNA"/>
</dbReference>
<dbReference type="Gene3D" id="2.40.50.140">
    <property type="entry name" value="Nucleic acid-binding proteins"/>
    <property type="match status" value="1"/>
</dbReference>
<dbReference type="GO" id="GO:0006260">
    <property type="term" value="P:DNA replication"/>
    <property type="evidence" value="ECO:0007669"/>
    <property type="project" value="InterPro"/>
</dbReference>
<reference evidence="5" key="2">
    <citation type="submission" date="2020-09" db="EMBL/GenBank/DDBJ databases">
        <authorList>
            <person name="Sun Q."/>
            <person name="Zhou Y."/>
        </authorList>
    </citation>
    <scope>NUCLEOTIDE SEQUENCE</scope>
    <source>
        <strain evidence="5">CGMCC 4.7308</strain>
    </source>
</reference>
<dbReference type="CDD" id="cd04496">
    <property type="entry name" value="SSB_OBF"/>
    <property type="match status" value="1"/>
</dbReference>
<dbReference type="Proteomes" id="UP000655208">
    <property type="component" value="Unassembled WGS sequence"/>
</dbReference>
<dbReference type="Pfam" id="PF00436">
    <property type="entry name" value="SSB"/>
    <property type="match status" value="1"/>
</dbReference>
<proteinExistence type="predicted"/>
<evidence type="ECO:0000256" key="1">
    <source>
        <dbReference type="ARBA" id="ARBA00023125"/>
    </source>
</evidence>
<sequence>MRTDAAAVTIVGRVASNPTVTATTGGERLSMRVVATERRYDEAAAQWTDGDEFGVTVVGWRRVASGVIAHVRKGDPVVVVGRISTRRFEREDGVTDYWTDVKADVVALDVARMAGRFARVEQPGPPPGPAGGDEPDGAGPAAGTPAAADRSDDPDAAARQEADPARPLVPLGG</sequence>
<accession>A0A917WHK4</accession>
<dbReference type="InterPro" id="IPR011344">
    <property type="entry name" value="ssDNA-bd"/>
</dbReference>
<organism evidence="5 6">
    <name type="scientific">Nakamurella endophytica</name>
    <dbReference type="NCBI Taxonomy" id="1748367"/>
    <lineage>
        <taxon>Bacteria</taxon>
        <taxon>Bacillati</taxon>
        <taxon>Actinomycetota</taxon>
        <taxon>Actinomycetes</taxon>
        <taxon>Nakamurellales</taxon>
        <taxon>Nakamurellaceae</taxon>
        <taxon>Nakamurella</taxon>
    </lineage>
</organism>
<feature type="compositionally biased region" description="Low complexity" evidence="4">
    <location>
        <begin position="137"/>
        <end position="148"/>
    </location>
</feature>
<evidence type="ECO:0000313" key="5">
    <source>
        <dbReference type="EMBL" id="GGM06961.1"/>
    </source>
</evidence>
<keyword evidence="6" id="KW-1185">Reference proteome</keyword>
<evidence type="ECO:0000256" key="2">
    <source>
        <dbReference type="PROSITE-ProRule" id="PRU00252"/>
    </source>
</evidence>
<keyword evidence="1 2" id="KW-0238">DNA-binding</keyword>
<dbReference type="AlphaFoldDB" id="A0A917WHK4"/>
<feature type="region of interest" description="Disordered" evidence="4">
    <location>
        <begin position="117"/>
        <end position="173"/>
    </location>
</feature>
<dbReference type="RefSeq" id="WP_188942632.1">
    <property type="nucleotide sequence ID" value="NZ_BMNA01000005.1"/>
</dbReference>
<evidence type="ECO:0000256" key="4">
    <source>
        <dbReference type="SAM" id="MobiDB-lite"/>
    </source>
</evidence>
<feature type="compositionally biased region" description="Basic and acidic residues" evidence="4">
    <location>
        <begin position="149"/>
        <end position="164"/>
    </location>
</feature>
<dbReference type="PROSITE" id="PS50935">
    <property type="entry name" value="SSB"/>
    <property type="match status" value="1"/>
</dbReference>
<gene>
    <name evidence="5" type="ORF">GCM10011594_28740</name>
</gene>
<name>A0A917WHK4_9ACTN</name>
<comment type="caution">
    <text evidence="5">The sequence shown here is derived from an EMBL/GenBank/DDBJ whole genome shotgun (WGS) entry which is preliminary data.</text>
</comment>
<reference evidence="5" key="1">
    <citation type="journal article" date="2014" name="Int. J. Syst. Evol. Microbiol.">
        <title>Complete genome sequence of Corynebacterium casei LMG S-19264T (=DSM 44701T), isolated from a smear-ripened cheese.</title>
        <authorList>
            <consortium name="US DOE Joint Genome Institute (JGI-PGF)"/>
            <person name="Walter F."/>
            <person name="Albersmeier A."/>
            <person name="Kalinowski J."/>
            <person name="Ruckert C."/>
        </authorList>
    </citation>
    <scope>NUCLEOTIDE SEQUENCE</scope>
    <source>
        <strain evidence="5">CGMCC 4.7308</strain>
    </source>
</reference>
<evidence type="ECO:0000313" key="6">
    <source>
        <dbReference type="Proteomes" id="UP000655208"/>
    </source>
</evidence>
<dbReference type="InterPro" id="IPR000424">
    <property type="entry name" value="Primosome_PriB/ssb"/>
</dbReference>
<dbReference type="GO" id="GO:0003697">
    <property type="term" value="F:single-stranded DNA binding"/>
    <property type="evidence" value="ECO:0007669"/>
    <property type="project" value="InterPro"/>
</dbReference>
<evidence type="ECO:0000256" key="3">
    <source>
        <dbReference type="RuleBase" id="RU000524"/>
    </source>
</evidence>
<protein>
    <recommendedName>
        <fullName evidence="3">Single-stranded DNA-binding protein</fullName>
    </recommendedName>
</protein>
<dbReference type="InterPro" id="IPR012340">
    <property type="entry name" value="NA-bd_OB-fold"/>
</dbReference>
<dbReference type="SUPFAM" id="SSF50249">
    <property type="entry name" value="Nucleic acid-binding proteins"/>
    <property type="match status" value="1"/>
</dbReference>